<dbReference type="OrthoDB" id="10255969at2759"/>
<dbReference type="Pfam" id="PF14223">
    <property type="entry name" value="Retrotran_gag_2"/>
    <property type="match status" value="1"/>
</dbReference>
<dbReference type="SUPFAM" id="SSF57756">
    <property type="entry name" value="Retrovirus zinc finger-like domains"/>
    <property type="match status" value="1"/>
</dbReference>
<dbReference type="PANTHER" id="PTHR47481:SF14">
    <property type="entry name" value="RETROTRANSPOSON COPIA-LIKE N-TERMINAL DOMAIN-CONTAINING PROTEIN"/>
    <property type="match status" value="1"/>
</dbReference>
<name>A0A835PPP8_VANPL</name>
<evidence type="ECO:0000313" key="2">
    <source>
        <dbReference type="Proteomes" id="UP000636800"/>
    </source>
</evidence>
<protein>
    <recommendedName>
        <fullName evidence="3">CCHC-type domain-containing protein</fullName>
    </recommendedName>
</protein>
<keyword evidence="2" id="KW-1185">Reference proteome</keyword>
<dbReference type="EMBL" id="JADCNL010000013">
    <property type="protein sequence ID" value="KAG0455103.1"/>
    <property type="molecule type" value="Genomic_DNA"/>
</dbReference>
<gene>
    <name evidence="1" type="ORF">HPP92_024395</name>
</gene>
<evidence type="ECO:0000313" key="1">
    <source>
        <dbReference type="EMBL" id="KAG0455103.1"/>
    </source>
</evidence>
<dbReference type="Proteomes" id="UP000636800">
    <property type="component" value="Chromosome 13"/>
</dbReference>
<dbReference type="PANTHER" id="PTHR47481">
    <property type="match status" value="1"/>
</dbReference>
<dbReference type="InterPro" id="IPR036875">
    <property type="entry name" value="Znf_CCHC_sf"/>
</dbReference>
<dbReference type="GO" id="GO:0008270">
    <property type="term" value="F:zinc ion binding"/>
    <property type="evidence" value="ECO:0007669"/>
    <property type="project" value="InterPro"/>
</dbReference>
<evidence type="ECO:0008006" key="3">
    <source>
        <dbReference type="Google" id="ProtNLM"/>
    </source>
</evidence>
<dbReference type="AlphaFoldDB" id="A0A835PPP8"/>
<sequence length="235" mass="26652">MNSDKSIKSMFLRFNDITNGLTNLGRAFSNSDLVRKILRILPKEYDPLATAIKAAKDINKLSLDELLGELLTAEIEMIRKLMEEASTSKLKHERKKEEPLAFKATKCDLDSTSTSSTDLEDEVSSHVKGLAKNLAKNFLNRKWKKKSNKERKRPPTCFGCDRTDHIKTECPKLKDKHMKEEKKNKSLNKKKVFQATWSASEDSDVSSSSRIRVCFMANEASSISSSEEEENEISS</sequence>
<accession>A0A835PPP8</accession>
<organism evidence="1 2">
    <name type="scientific">Vanilla planifolia</name>
    <name type="common">Vanilla</name>
    <dbReference type="NCBI Taxonomy" id="51239"/>
    <lineage>
        <taxon>Eukaryota</taxon>
        <taxon>Viridiplantae</taxon>
        <taxon>Streptophyta</taxon>
        <taxon>Embryophyta</taxon>
        <taxon>Tracheophyta</taxon>
        <taxon>Spermatophyta</taxon>
        <taxon>Magnoliopsida</taxon>
        <taxon>Liliopsida</taxon>
        <taxon>Asparagales</taxon>
        <taxon>Orchidaceae</taxon>
        <taxon>Vanilloideae</taxon>
        <taxon>Vanilleae</taxon>
        <taxon>Vanilla</taxon>
    </lineage>
</organism>
<reference evidence="1 2" key="1">
    <citation type="journal article" date="2020" name="Nat. Food">
        <title>A phased Vanilla planifolia genome enables genetic improvement of flavour and production.</title>
        <authorList>
            <person name="Hasing T."/>
            <person name="Tang H."/>
            <person name="Brym M."/>
            <person name="Khazi F."/>
            <person name="Huang T."/>
            <person name="Chambers A.H."/>
        </authorList>
    </citation>
    <scope>NUCLEOTIDE SEQUENCE [LARGE SCALE GENOMIC DNA]</scope>
    <source>
        <tissue evidence="1">Leaf</tissue>
    </source>
</reference>
<dbReference type="GO" id="GO:0003676">
    <property type="term" value="F:nucleic acid binding"/>
    <property type="evidence" value="ECO:0007669"/>
    <property type="project" value="InterPro"/>
</dbReference>
<proteinExistence type="predicted"/>
<comment type="caution">
    <text evidence="1">The sequence shown here is derived from an EMBL/GenBank/DDBJ whole genome shotgun (WGS) entry which is preliminary data.</text>
</comment>